<dbReference type="SUPFAM" id="SSF82784">
    <property type="entry name" value="OsmC-like"/>
    <property type="match status" value="1"/>
</dbReference>
<dbReference type="InterPro" id="IPR015946">
    <property type="entry name" value="KH_dom-like_a/b"/>
</dbReference>
<protein>
    <submittedName>
        <fullName evidence="1">Osmotically inducible protein OsmC</fullName>
    </submittedName>
</protein>
<dbReference type="GO" id="GO:0004601">
    <property type="term" value="F:peroxidase activity"/>
    <property type="evidence" value="ECO:0007669"/>
    <property type="project" value="InterPro"/>
</dbReference>
<dbReference type="OrthoDB" id="9797508at2"/>
<dbReference type="PANTHER" id="PTHR42830">
    <property type="entry name" value="OSMOTICALLY INDUCIBLE FAMILY PROTEIN"/>
    <property type="match status" value="1"/>
</dbReference>
<dbReference type="GO" id="GO:0006979">
    <property type="term" value="P:response to oxidative stress"/>
    <property type="evidence" value="ECO:0007669"/>
    <property type="project" value="InterPro"/>
</dbReference>
<dbReference type="AlphaFoldDB" id="A0A1H4NQJ6"/>
<evidence type="ECO:0000313" key="1">
    <source>
        <dbReference type="EMBL" id="SEB97497.1"/>
    </source>
</evidence>
<dbReference type="Proteomes" id="UP000182409">
    <property type="component" value="Unassembled WGS sequence"/>
</dbReference>
<dbReference type="InterPro" id="IPR036102">
    <property type="entry name" value="OsmC/Ohrsf"/>
</dbReference>
<dbReference type="RefSeq" id="WP_074654168.1">
    <property type="nucleotide sequence ID" value="NZ_FNSD01000001.1"/>
</dbReference>
<reference evidence="1 2" key="1">
    <citation type="submission" date="2016-10" db="EMBL/GenBank/DDBJ databases">
        <authorList>
            <person name="de Groot N.N."/>
        </authorList>
    </citation>
    <scope>NUCLEOTIDE SEQUENCE [LARGE SCALE GENOMIC DNA]</scope>
    <source>
        <strain evidence="1 2">AB35.6</strain>
    </source>
</reference>
<proteinExistence type="predicted"/>
<accession>A0A1H4NQJ6</accession>
<dbReference type="InterPro" id="IPR019904">
    <property type="entry name" value="Peroxiredoxin_OsmC"/>
</dbReference>
<dbReference type="EMBL" id="FNSD01000001">
    <property type="protein sequence ID" value="SEB97497.1"/>
    <property type="molecule type" value="Genomic_DNA"/>
</dbReference>
<dbReference type="PANTHER" id="PTHR42830:SF1">
    <property type="entry name" value="OSMOTICALLY INDUCIBLE FAMILY PROTEIN"/>
    <property type="match status" value="1"/>
</dbReference>
<dbReference type="Pfam" id="PF02566">
    <property type="entry name" value="OsmC"/>
    <property type="match status" value="1"/>
</dbReference>
<dbReference type="InterPro" id="IPR052707">
    <property type="entry name" value="OsmC_Ohr_Peroxiredoxin"/>
</dbReference>
<gene>
    <name evidence="1" type="ORF">SAMN05443244_2324</name>
</gene>
<evidence type="ECO:0000313" key="2">
    <source>
        <dbReference type="Proteomes" id="UP000182409"/>
    </source>
</evidence>
<sequence length="143" mass="14752">MATERSSSAVWNGGLKDGKGTITTGSGVMKEQSYSFVSRFENGTGTNPEELIAAAHAGCFSMALSAELEKAGHKGDQVATTATVVLEFVDGAPTVTKIHLKTEAKVPGIDDKAFQEIAAGAKANCPISRLLAAAKIDLVASLV</sequence>
<dbReference type="Gene3D" id="3.30.300.20">
    <property type="match status" value="1"/>
</dbReference>
<name>A0A1H4NQJ6_9BACT</name>
<organism evidence="1 2">
    <name type="scientific">Terriglobus roseus</name>
    <dbReference type="NCBI Taxonomy" id="392734"/>
    <lineage>
        <taxon>Bacteria</taxon>
        <taxon>Pseudomonadati</taxon>
        <taxon>Acidobacteriota</taxon>
        <taxon>Terriglobia</taxon>
        <taxon>Terriglobales</taxon>
        <taxon>Acidobacteriaceae</taxon>
        <taxon>Terriglobus</taxon>
    </lineage>
</organism>
<dbReference type="NCBIfam" id="TIGR03562">
    <property type="entry name" value="osmo_induc_OsmC"/>
    <property type="match status" value="1"/>
</dbReference>
<dbReference type="InterPro" id="IPR003718">
    <property type="entry name" value="OsmC/Ohr_fam"/>
</dbReference>